<dbReference type="InterPro" id="IPR006311">
    <property type="entry name" value="TAT_signal"/>
</dbReference>
<evidence type="ECO:0000313" key="2">
    <source>
        <dbReference type="EMBL" id="MCM5679345.1"/>
    </source>
</evidence>
<dbReference type="RefSeq" id="WP_251777537.1">
    <property type="nucleotide sequence ID" value="NZ_JAMKFE010000003.1"/>
</dbReference>
<sequence>MISRRRWLFGSAALAAAGPLGVRPATAASSPLALGERAWHALNRLAFGPRPGDAAAVHALGPERWLGRFIEEQLEPDRLAHPVALQERLALLDTLPLGQAELIGRYREARRAVQEERRKAQPQGRDMAAPVKAGGVGASVRPVLLQAATARFARALHSPAQLEEVLVDFWFNHFNVFHNKGLVNALVGNYEREAIRPHVLGSFRAMLGAVAHHPAMLVYLDNNRSVAPGSPSARSGPAGLNENYARELMELHTLGVDGGYRQQDVTELARILTGWTVDPDGTRTGAGGSAFRFNAKRHDRGVKHWLGHTIEPAGEAEGEKALDILAAHPATAHHLSYKLAQAFVADQPPPALVQRMAQRYTASGGQLKAVMKEMLSADEFWQPQAWAAKFKTPYQYLLSSLRAVGADFSDVQPLLGWLKQAGMPLYGATTPDGYKNTAAAWMNPEGLTQRVQFARALARRHPAMPALLDTLGPTVGPATRAAVAAEPPALQTALLLASPDFMRC</sequence>
<organism evidence="2 3">
    <name type="scientific">Caldimonas mangrovi</name>
    <dbReference type="NCBI Taxonomy" id="2944811"/>
    <lineage>
        <taxon>Bacteria</taxon>
        <taxon>Pseudomonadati</taxon>
        <taxon>Pseudomonadota</taxon>
        <taxon>Betaproteobacteria</taxon>
        <taxon>Burkholderiales</taxon>
        <taxon>Sphaerotilaceae</taxon>
        <taxon>Caldimonas</taxon>
    </lineage>
</organism>
<dbReference type="Pfam" id="PF08811">
    <property type="entry name" value="DUF1800"/>
    <property type="match status" value="1"/>
</dbReference>
<feature type="signal peptide" evidence="1">
    <location>
        <begin position="1"/>
        <end position="27"/>
    </location>
</feature>
<keyword evidence="1" id="KW-0732">Signal</keyword>
<proteinExistence type="predicted"/>
<evidence type="ECO:0000313" key="3">
    <source>
        <dbReference type="Proteomes" id="UP001165541"/>
    </source>
</evidence>
<comment type="caution">
    <text evidence="2">The sequence shown here is derived from an EMBL/GenBank/DDBJ whole genome shotgun (WGS) entry which is preliminary data.</text>
</comment>
<keyword evidence="3" id="KW-1185">Reference proteome</keyword>
<protein>
    <submittedName>
        <fullName evidence="2">DUF1800 domain-containing protein</fullName>
    </submittedName>
</protein>
<reference evidence="2" key="1">
    <citation type="submission" date="2022-05" db="EMBL/GenBank/DDBJ databases">
        <title>Schlegelella sp. nov., isolated from mangrove soil.</title>
        <authorList>
            <person name="Liu Y."/>
            <person name="Ge X."/>
            <person name="Liu W."/>
        </authorList>
    </citation>
    <scope>NUCLEOTIDE SEQUENCE</scope>
    <source>
        <strain evidence="2">S2-27</strain>
    </source>
</reference>
<evidence type="ECO:0000256" key="1">
    <source>
        <dbReference type="SAM" id="SignalP"/>
    </source>
</evidence>
<dbReference type="Proteomes" id="UP001165541">
    <property type="component" value="Unassembled WGS sequence"/>
</dbReference>
<dbReference type="EMBL" id="JAMKFE010000003">
    <property type="protein sequence ID" value="MCM5679345.1"/>
    <property type="molecule type" value="Genomic_DNA"/>
</dbReference>
<name>A0ABT0YKS6_9BURK</name>
<dbReference type="PROSITE" id="PS51318">
    <property type="entry name" value="TAT"/>
    <property type="match status" value="1"/>
</dbReference>
<accession>A0ABT0YKS6</accession>
<feature type="chain" id="PRO_5046506117" evidence="1">
    <location>
        <begin position="28"/>
        <end position="504"/>
    </location>
</feature>
<dbReference type="InterPro" id="IPR014917">
    <property type="entry name" value="DUF1800"/>
</dbReference>
<gene>
    <name evidence="2" type="ORF">M8A51_07345</name>
</gene>